<evidence type="ECO:0000259" key="9">
    <source>
        <dbReference type="PROSITE" id="PS50928"/>
    </source>
</evidence>
<dbReference type="PROSITE" id="PS50928">
    <property type="entry name" value="ABC_TM1"/>
    <property type="match status" value="1"/>
</dbReference>
<keyword evidence="7 8" id="KW-0472">Membrane</keyword>
<dbReference type="Gene3D" id="1.10.3720.10">
    <property type="entry name" value="MetI-like"/>
    <property type="match status" value="1"/>
</dbReference>
<feature type="transmembrane region" description="Helical" evidence="8">
    <location>
        <begin position="108"/>
        <end position="132"/>
    </location>
</feature>
<organism evidence="10">
    <name type="scientific">Candidatus Atribacter allofermentans</name>
    <dbReference type="NCBI Taxonomy" id="1852833"/>
    <lineage>
        <taxon>Bacteria</taxon>
        <taxon>Pseudomonadati</taxon>
        <taxon>Atribacterota</taxon>
        <taxon>Atribacteria</taxon>
        <taxon>Atribacterales</taxon>
        <taxon>Atribacteraceae</taxon>
        <taxon>Atribacter</taxon>
    </lineage>
</organism>
<feature type="transmembrane region" description="Helical" evidence="8">
    <location>
        <begin position="77"/>
        <end position="99"/>
    </location>
</feature>
<feature type="domain" description="ABC transmembrane type-1" evidence="9">
    <location>
        <begin position="73"/>
        <end position="266"/>
    </location>
</feature>
<comment type="similarity">
    <text evidence="8">Belongs to the binding-protein-dependent transport system permease family.</text>
</comment>
<dbReference type="Proteomes" id="UP000485569">
    <property type="component" value="Unassembled WGS sequence"/>
</dbReference>
<sequence length="281" mass="31649">MKKNKIKYSLTNLPASLLLWFYMLVVILPMIWLFIGSIKTSSELYGSPWSLPSSSQWNNYVVAWTEAELGKAFLNSIYVTLLSLIATILLAAMASYVLARFSFLGNRFFYYLFTAGMIFPLFLGLVPLFFLLNDLKLLNSLNGLVLTYTAFSLPFTVFVLTGYFKTLPRELEEAAELDGCSVFRTFWSIMFPMAKPGLVAVAIFNVIGMWNQYLLALISITDPQKRTLPLGIANLLMIQQYRTNWGALLAGLMITILPLLILYILFHSHITRGMTAGALKG</sequence>
<comment type="subcellular location">
    <subcellularLocation>
        <location evidence="1 8">Cell membrane</location>
        <topology evidence="1 8">Multi-pass membrane protein</topology>
    </subcellularLocation>
</comment>
<reference evidence="10" key="1">
    <citation type="submission" date="2017-02" db="EMBL/GenBank/DDBJ databases">
        <title>Delving into the versatile metabolic prowess of the omnipresent phylum Bacteroidetes.</title>
        <authorList>
            <person name="Nobu M.K."/>
            <person name="Mei R."/>
            <person name="Narihiro T."/>
            <person name="Kuroda K."/>
            <person name="Liu W.-T."/>
        </authorList>
    </citation>
    <scope>NUCLEOTIDE SEQUENCE</scope>
    <source>
        <strain evidence="10">ADurb.Bin276</strain>
    </source>
</reference>
<dbReference type="AlphaFoldDB" id="A0A1V5SIQ5"/>
<evidence type="ECO:0000256" key="2">
    <source>
        <dbReference type="ARBA" id="ARBA00020515"/>
    </source>
</evidence>
<feature type="transmembrane region" description="Helical" evidence="8">
    <location>
        <begin position="198"/>
        <end position="220"/>
    </location>
</feature>
<name>A0A1V5SIQ5_9BACT</name>
<feature type="transmembrane region" description="Helical" evidence="8">
    <location>
        <begin position="144"/>
        <end position="164"/>
    </location>
</feature>
<dbReference type="GO" id="GO:0055085">
    <property type="term" value="P:transmembrane transport"/>
    <property type="evidence" value="ECO:0007669"/>
    <property type="project" value="InterPro"/>
</dbReference>
<keyword evidence="3 8" id="KW-0813">Transport</keyword>
<accession>A0A1V5SIQ5</accession>
<dbReference type="SUPFAM" id="SSF161098">
    <property type="entry name" value="MetI-like"/>
    <property type="match status" value="1"/>
</dbReference>
<dbReference type="PANTHER" id="PTHR43744">
    <property type="entry name" value="ABC TRANSPORTER PERMEASE PROTEIN MG189-RELATED-RELATED"/>
    <property type="match status" value="1"/>
</dbReference>
<gene>
    <name evidence="10" type="primary">sugB_21</name>
    <name evidence="10" type="ORF">BWY41_02273</name>
</gene>
<evidence type="ECO:0000256" key="6">
    <source>
        <dbReference type="ARBA" id="ARBA00022989"/>
    </source>
</evidence>
<dbReference type="InterPro" id="IPR035906">
    <property type="entry name" value="MetI-like_sf"/>
</dbReference>
<keyword evidence="5 8" id="KW-0812">Transmembrane</keyword>
<dbReference type="EMBL" id="MWBQ01000228">
    <property type="protein sequence ID" value="OQA54061.1"/>
    <property type="molecule type" value="Genomic_DNA"/>
</dbReference>
<dbReference type="GO" id="GO:0005886">
    <property type="term" value="C:plasma membrane"/>
    <property type="evidence" value="ECO:0007669"/>
    <property type="project" value="UniProtKB-SubCell"/>
</dbReference>
<evidence type="ECO:0000256" key="3">
    <source>
        <dbReference type="ARBA" id="ARBA00022448"/>
    </source>
</evidence>
<dbReference type="Pfam" id="PF00528">
    <property type="entry name" value="BPD_transp_1"/>
    <property type="match status" value="1"/>
</dbReference>
<evidence type="ECO:0000256" key="1">
    <source>
        <dbReference type="ARBA" id="ARBA00004651"/>
    </source>
</evidence>
<evidence type="ECO:0000256" key="5">
    <source>
        <dbReference type="ARBA" id="ARBA00022692"/>
    </source>
</evidence>
<feature type="transmembrane region" description="Helical" evidence="8">
    <location>
        <begin position="12"/>
        <end position="35"/>
    </location>
</feature>
<keyword evidence="4" id="KW-1003">Cell membrane</keyword>
<proteinExistence type="inferred from homology"/>
<protein>
    <recommendedName>
        <fullName evidence="2">sn-glycerol-3-phosphate transport system permease protein UgpE</fullName>
    </recommendedName>
</protein>
<dbReference type="PANTHER" id="PTHR43744:SF8">
    <property type="entry name" value="SN-GLYCEROL-3-PHOSPHATE TRANSPORT SYSTEM PERMEASE PROTEIN UGPE"/>
    <property type="match status" value="1"/>
</dbReference>
<dbReference type="CDD" id="cd06261">
    <property type="entry name" value="TM_PBP2"/>
    <property type="match status" value="1"/>
</dbReference>
<evidence type="ECO:0000256" key="8">
    <source>
        <dbReference type="RuleBase" id="RU363032"/>
    </source>
</evidence>
<evidence type="ECO:0000256" key="7">
    <source>
        <dbReference type="ARBA" id="ARBA00023136"/>
    </source>
</evidence>
<comment type="caution">
    <text evidence="10">The sequence shown here is derived from an EMBL/GenBank/DDBJ whole genome shotgun (WGS) entry which is preliminary data.</text>
</comment>
<dbReference type="InterPro" id="IPR000515">
    <property type="entry name" value="MetI-like"/>
</dbReference>
<evidence type="ECO:0000256" key="4">
    <source>
        <dbReference type="ARBA" id="ARBA00022475"/>
    </source>
</evidence>
<feature type="transmembrane region" description="Helical" evidence="8">
    <location>
        <begin position="245"/>
        <end position="266"/>
    </location>
</feature>
<evidence type="ECO:0000313" key="10">
    <source>
        <dbReference type="EMBL" id="OQA54061.1"/>
    </source>
</evidence>
<keyword evidence="6 8" id="KW-1133">Transmembrane helix</keyword>